<evidence type="ECO:0000313" key="1">
    <source>
        <dbReference type="EMBL" id="GIY81771.1"/>
    </source>
</evidence>
<evidence type="ECO:0000313" key="2">
    <source>
        <dbReference type="Proteomes" id="UP001054945"/>
    </source>
</evidence>
<gene>
    <name evidence="1" type="ORF">CEXT_266601</name>
</gene>
<comment type="caution">
    <text evidence="1">The sequence shown here is derived from an EMBL/GenBank/DDBJ whole genome shotgun (WGS) entry which is preliminary data.</text>
</comment>
<keyword evidence="2" id="KW-1185">Reference proteome</keyword>
<protein>
    <submittedName>
        <fullName evidence="1">Uncharacterized protein</fullName>
    </submittedName>
</protein>
<dbReference type="AlphaFoldDB" id="A0AAV4WFX8"/>
<proteinExistence type="predicted"/>
<dbReference type="EMBL" id="BPLR01016163">
    <property type="protein sequence ID" value="GIY81771.1"/>
    <property type="molecule type" value="Genomic_DNA"/>
</dbReference>
<organism evidence="1 2">
    <name type="scientific">Caerostris extrusa</name>
    <name type="common">Bark spider</name>
    <name type="synonym">Caerostris bankana</name>
    <dbReference type="NCBI Taxonomy" id="172846"/>
    <lineage>
        <taxon>Eukaryota</taxon>
        <taxon>Metazoa</taxon>
        <taxon>Ecdysozoa</taxon>
        <taxon>Arthropoda</taxon>
        <taxon>Chelicerata</taxon>
        <taxon>Arachnida</taxon>
        <taxon>Araneae</taxon>
        <taxon>Araneomorphae</taxon>
        <taxon>Entelegynae</taxon>
        <taxon>Araneoidea</taxon>
        <taxon>Araneidae</taxon>
        <taxon>Caerostris</taxon>
    </lineage>
</organism>
<sequence>MKGSIVYLWNTADNAYAPRCSKQCLTSLVCADEPQGGYEDKKVVTNSENQHQGTQNISFYKDFIESEVIRVVKGFIVVTVNFALSEDEIFLGPEVVLGVKRDKLPKYGTTVTLYVISKERETRIAMVVEEIKKAIAEEREREGKRTSI</sequence>
<reference evidence="1 2" key="1">
    <citation type="submission" date="2021-06" db="EMBL/GenBank/DDBJ databases">
        <title>Caerostris extrusa draft genome.</title>
        <authorList>
            <person name="Kono N."/>
            <person name="Arakawa K."/>
        </authorList>
    </citation>
    <scope>NUCLEOTIDE SEQUENCE [LARGE SCALE GENOMIC DNA]</scope>
</reference>
<accession>A0AAV4WFX8</accession>
<dbReference type="Proteomes" id="UP001054945">
    <property type="component" value="Unassembled WGS sequence"/>
</dbReference>
<name>A0AAV4WFX8_CAEEX</name>